<dbReference type="EMBL" id="CAUJNA010003518">
    <property type="protein sequence ID" value="CAJ1403990.1"/>
    <property type="molecule type" value="Genomic_DNA"/>
</dbReference>
<dbReference type="PANTHER" id="PTHR37563">
    <property type="entry name" value="PHYTANOYL-COA DIOXYGENASE FAMILY PROTEIN (AFU_ORTHOLOGUE AFUA_2G03330)"/>
    <property type="match status" value="1"/>
</dbReference>
<dbReference type="InterPro" id="IPR051961">
    <property type="entry name" value="Fungal_Metabolite_Diox"/>
</dbReference>
<evidence type="ECO:0000256" key="1">
    <source>
        <dbReference type="SAM" id="MobiDB-lite"/>
    </source>
</evidence>
<dbReference type="Pfam" id="PF05721">
    <property type="entry name" value="PhyH"/>
    <property type="match status" value="1"/>
</dbReference>
<dbReference type="InterPro" id="IPR011990">
    <property type="entry name" value="TPR-like_helical_dom_sf"/>
</dbReference>
<name>A0AA36JD32_9DINO</name>
<feature type="compositionally biased region" description="Basic and acidic residues" evidence="1">
    <location>
        <begin position="447"/>
        <end position="459"/>
    </location>
</feature>
<evidence type="ECO:0000313" key="3">
    <source>
        <dbReference type="Proteomes" id="UP001178507"/>
    </source>
</evidence>
<protein>
    <submittedName>
        <fullName evidence="2">Uncharacterized protein</fullName>
    </submittedName>
</protein>
<comment type="caution">
    <text evidence="2">The sequence shown here is derived from an EMBL/GenBank/DDBJ whole genome shotgun (WGS) entry which is preliminary data.</text>
</comment>
<feature type="region of interest" description="Disordered" evidence="1">
    <location>
        <begin position="443"/>
        <end position="465"/>
    </location>
</feature>
<gene>
    <name evidence="2" type="ORF">EVOR1521_LOCUS26538</name>
</gene>
<evidence type="ECO:0000313" key="2">
    <source>
        <dbReference type="EMBL" id="CAJ1403990.1"/>
    </source>
</evidence>
<organism evidence="2 3">
    <name type="scientific">Effrenium voratum</name>
    <dbReference type="NCBI Taxonomy" id="2562239"/>
    <lineage>
        <taxon>Eukaryota</taxon>
        <taxon>Sar</taxon>
        <taxon>Alveolata</taxon>
        <taxon>Dinophyceae</taxon>
        <taxon>Suessiales</taxon>
        <taxon>Symbiodiniaceae</taxon>
        <taxon>Effrenium</taxon>
    </lineage>
</organism>
<dbReference type="InterPro" id="IPR008775">
    <property type="entry name" value="Phytyl_CoA_dOase-like"/>
</dbReference>
<dbReference type="PANTHER" id="PTHR37563:SF2">
    <property type="entry name" value="PHYTANOYL-COA DIOXYGENASE FAMILY PROTEIN (AFU_ORTHOLOGUE AFUA_2G03330)"/>
    <property type="match status" value="1"/>
</dbReference>
<keyword evidence="3" id="KW-1185">Reference proteome</keyword>
<dbReference type="SUPFAM" id="SSF51197">
    <property type="entry name" value="Clavaminate synthase-like"/>
    <property type="match status" value="1"/>
</dbReference>
<dbReference type="AlphaFoldDB" id="A0AA36JD32"/>
<proteinExistence type="predicted"/>
<dbReference type="SUPFAM" id="SSF81901">
    <property type="entry name" value="HCP-like"/>
    <property type="match status" value="1"/>
</dbReference>
<dbReference type="Gene3D" id="2.60.120.620">
    <property type="entry name" value="q2cbj1_9rhob like domain"/>
    <property type="match status" value="1"/>
</dbReference>
<dbReference type="Proteomes" id="UP001178507">
    <property type="component" value="Unassembled WGS sequence"/>
</dbReference>
<dbReference type="Gene3D" id="1.25.40.10">
    <property type="entry name" value="Tetratricopeptide repeat domain"/>
    <property type="match status" value="1"/>
</dbReference>
<sequence length="465" mass="51107">MHHLAEEPSAPKKMHADFLCAPGTQEQPSFFSSVQSALAPLAEAVWGSRATCVTTTVDTASQAPAKLSCKAPSFLPPAPLPWLDSLEDGHATLSREGCLLLDKAIPREKCEALAALVDLVLDDALKEVEEAPDAASRSILTKKYFRKLVHKTKQDRIELTLPMEPQVREVLDCIGQLLSGMLEPFLTREAFLVDLSCMITEANAEPQPLHADTKIIDSGLLPLFTVFVALQDITKMMGPTWLCPRTHNAESHLRLMALQAVQKSGFVGPSLVHQFGGMPADCETGSVICMNSQLLHCGGGQASAEEGGQRRRLLYVTFYRPGNTPAEHSLRDELVGQYRLGDFDGLPPPNCEPDAEYDSLFVAANRRELEAMLQFAIFLRRRADRGAVMWFKRAKGKGHPLASMHLAEIYLQGELGVFKDPIQAEHFRQEGLRLYEALKARAASSEAESKEEPKDEELARPSAAG</sequence>
<accession>A0AA36JD32</accession>
<reference evidence="2" key="1">
    <citation type="submission" date="2023-08" db="EMBL/GenBank/DDBJ databases">
        <authorList>
            <person name="Chen Y."/>
            <person name="Shah S."/>
            <person name="Dougan E. K."/>
            <person name="Thang M."/>
            <person name="Chan C."/>
        </authorList>
    </citation>
    <scope>NUCLEOTIDE SEQUENCE</scope>
</reference>